<proteinExistence type="predicted"/>
<gene>
    <name evidence="1" type="ORF">AK812_SmicGene24709</name>
</gene>
<evidence type="ECO:0000313" key="2">
    <source>
        <dbReference type="Proteomes" id="UP000186817"/>
    </source>
</evidence>
<dbReference type="EMBL" id="LSRX01000583">
    <property type="protein sequence ID" value="OLP93389.1"/>
    <property type="molecule type" value="Genomic_DNA"/>
</dbReference>
<protein>
    <submittedName>
        <fullName evidence="1">Uncharacterized protein</fullName>
    </submittedName>
</protein>
<keyword evidence="2" id="KW-1185">Reference proteome</keyword>
<reference evidence="1 2" key="1">
    <citation type="submission" date="2016-02" db="EMBL/GenBank/DDBJ databases">
        <title>Genome analysis of coral dinoflagellate symbionts highlights evolutionary adaptations to a symbiotic lifestyle.</title>
        <authorList>
            <person name="Aranda M."/>
            <person name="Li Y."/>
            <person name="Liew Y.J."/>
            <person name="Baumgarten S."/>
            <person name="Simakov O."/>
            <person name="Wilson M."/>
            <person name="Piel J."/>
            <person name="Ashoor H."/>
            <person name="Bougouffa S."/>
            <person name="Bajic V.B."/>
            <person name="Ryu T."/>
            <person name="Ravasi T."/>
            <person name="Bayer T."/>
            <person name="Micklem G."/>
            <person name="Kim H."/>
            <person name="Bhak J."/>
            <person name="Lajeunesse T.C."/>
            <person name="Voolstra C.R."/>
        </authorList>
    </citation>
    <scope>NUCLEOTIDE SEQUENCE [LARGE SCALE GENOMIC DNA]</scope>
    <source>
        <strain evidence="1 2">CCMP2467</strain>
    </source>
</reference>
<dbReference type="Proteomes" id="UP000186817">
    <property type="component" value="Unassembled WGS sequence"/>
</dbReference>
<dbReference type="AlphaFoldDB" id="A0A1Q9DDZ9"/>
<dbReference type="OrthoDB" id="417765at2759"/>
<organism evidence="1 2">
    <name type="scientific">Symbiodinium microadriaticum</name>
    <name type="common">Dinoflagellate</name>
    <name type="synonym">Zooxanthella microadriatica</name>
    <dbReference type="NCBI Taxonomy" id="2951"/>
    <lineage>
        <taxon>Eukaryota</taxon>
        <taxon>Sar</taxon>
        <taxon>Alveolata</taxon>
        <taxon>Dinophyceae</taxon>
        <taxon>Suessiales</taxon>
        <taxon>Symbiodiniaceae</taxon>
        <taxon>Symbiodinium</taxon>
    </lineage>
</organism>
<accession>A0A1Q9DDZ9</accession>
<evidence type="ECO:0000313" key="1">
    <source>
        <dbReference type="EMBL" id="OLP93389.1"/>
    </source>
</evidence>
<name>A0A1Q9DDZ9_SYMMI</name>
<comment type="caution">
    <text evidence="1">The sequence shown here is derived from an EMBL/GenBank/DDBJ whole genome shotgun (WGS) entry which is preliminary data.</text>
</comment>
<sequence>MNTISQFMSFNTTNGIANLAIERILGAATTIIGYGFVNLSDRVLKTNVRDLSEKELQETFEAVEPRMFECRLAGSDQAAPAAGSDFNVRDPRWQGNEFRELEGALSEVVHRQKDNASKFQHNKLHGRMEGNDLILPRLKSLISNLDGYVLDRFHRGNCTACIEQYAALANVSTSNNEQFNNWLSNFQHTLRHMRFETMERNLLLIGNLWNAEVVLHRAPTAFASSARSRAPTAPFLCTFFDLVPAILAVETQACWHRAGVMRRCKLRWSPYF</sequence>